<feature type="domain" description="ATPase AAA-type core" evidence="3">
    <location>
        <begin position="1"/>
        <end position="39"/>
    </location>
</feature>
<dbReference type="AlphaFoldDB" id="A0A8D8R719"/>
<dbReference type="GO" id="GO:0016558">
    <property type="term" value="P:protein import into peroxisome matrix"/>
    <property type="evidence" value="ECO:0007669"/>
    <property type="project" value="TreeGrafter"/>
</dbReference>
<sequence length="169" mass="18305">MDGVHASKDVFILGATNRLDLLDPAILRPGRLDKSLCVGLYEDRISQLGVLKAVVRKFHLSPDVSLESLVHHFPSQMSGADIYAICSKAWTRAIRRIITTAPETETVTVNMEDFLGACPPTSGPEASEDTTEDTTDTTDTTEASEDTTDSTFSDNLDCSSTVVPEIQVS</sequence>
<comment type="similarity">
    <text evidence="1">Belongs to the AAA ATPase family.</text>
</comment>
<evidence type="ECO:0000259" key="3">
    <source>
        <dbReference type="Pfam" id="PF00004"/>
    </source>
</evidence>
<evidence type="ECO:0000256" key="1">
    <source>
        <dbReference type="RuleBase" id="RU003651"/>
    </source>
</evidence>
<dbReference type="GO" id="GO:0005778">
    <property type="term" value="C:peroxisomal membrane"/>
    <property type="evidence" value="ECO:0007669"/>
    <property type="project" value="TreeGrafter"/>
</dbReference>
<feature type="region of interest" description="Disordered" evidence="2">
    <location>
        <begin position="117"/>
        <end position="157"/>
    </location>
</feature>
<feature type="compositionally biased region" description="Acidic residues" evidence="2">
    <location>
        <begin position="126"/>
        <end position="136"/>
    </location>
</feature>
<dbReference type="InterPro" id="IPR003960">
    <property type="entry name" value="ATPase_AAA_CS"/>
</dbReference>
<evidence type="ECO:0000256" key="2">
    <source>
        <dbReference type="SAM" id="MobiDB-lite"/>
    </source>
</evidence>
<organism evidence="4">
    <name type="scientific">Cacopsylla melanoneura</name>
    <dbReference type="NCBI Taxonomy" id="428564"/>
    <lineage>
        <taxon>Eukaryota</taxon>
        <taxon>Metazoa</taxon>
        <taxon>Ecdysozoa</taxon>
        <taxon>Arthropoda</taxon>
        <taxon>Hexapoda</taxon>
        <taxon>Insecta</taxon>
        <taxon>Pterygota</taxon>
        <taxon>Neoptera</taxon>
        <taxon>Paraneoptera</taxon>
        <taxon>Hemiptera</taxon>
        <taxon>Sternorrhyncha</taxon>
        <taxon>Psylloidea</taxon>
        <taxon>Psyllidae</taxon>
        <taxon>Psyllinae</taxon>
        <taxon>Cacopsylla</taxon>
    </lineage>
</organism>
<reference evidence="4" key="1">
    <citation type="submission" date="2021-05" db="EMBL/GenBank/DDBJ databases">
        <authorList>
            <person name="Alioto T."/>
            <person name="Alioto T."/>
            <person name="Gomez Garrido J."/>
        </authorList>
    </citation>
    <scope>NUCLEOTIDE SEQUENCE</scope>
</reference>
<dbReference type="SUPFAM" id="SSF52540">
    <property type="entry name" value="P-loop containing nucleoside triphosphate hydrolases"/>
    <property type="match status" value="1"/>
</dbReference>
<keyword evidence="1" id="KW-0067">ATP-binding</keyword>
<dbReference type="Gene3D" id="3.40.50.300">
    <property type="entry name" value="P-loop containing nucleotide triphosphate hydrolases"/>
    <property type="match status" value="1"/>
</dbReference>
<dbReference type="InterPro" id="IPR003959">
    <property type="entry name" value="ATPase_AAA_core"/>
</dbReference>
<dbReference type="Pfam" id="PF00004">
    <property type="entry name" value="AAA"/>
    <property type="match status" value="1"/>
</dbReference>
<dbReference type="InterPro" id="IPR027417">
    <property type="entry name" value="P-loop_NTPase"/>
</dbReference>
<dbReference type="GO" id="GO:0005524">
    <property type="term" value="F:ATP binding"/>
    <property type="evidence" value="ECO:0007669"/>
    <property type="project" value="UniProtKB-KW"/>
</dbReference>
<dbReference type="GO" id="GO:0005829">
    <property type="term" value="C:cytosol"/>
    <property type="evidence" value="ECO:0007669"/>
    <property type="project" value="TreeGrafter"/>
</dbReference>
<dbReference type="GO" id="GO:0016887">
    <property type="term" value="F:ATP hydrolysis activity"/>
    <property type="evidence" value="ECO:0007669"/>
    <property type="project" value="InterPro"/>
</dbReference>
<dbReference type="PANTHER" id="PTHR23077">
    <property type="entry name" value="AAA-FAMILY ATPASE"/>
    <property type="match status" value="1"/>
</dbReference>
<accession>A0A8D8R719</accession>
<dbReference type="Gene3D" id="1.10.8.60">
    <property type="match status" value="1"/>
</dbReference>
<name>A0A8D8R719_9HEMI</name>
<proteinExistence type="inferred from homology"/>
<dbReference type="PROSITE" id="PS00674">
    <property type="entry name" value="AAA"/>
    <property type="match status" value="1"/>
</dbReference>
<keyword evidence="1" id="KW-0547">Nucleotide-binding</keyword>
<evidence type="ECO:0000313" key="4">
    <source>
        <dbReference type="EMBL" id="CAG6643497.1"/>
    </source>
</evidence>
<dbReference type="EMBL" id="HBUF01127459">
    <property type="protein sequence ID" value="CAG6643497.1"/>
    <property type="molecule type" value="Transcribed_RNA"/>
</dbReference>
<protein>
    <submittedName>
        <fullName evidence="4">Peroxisome assembly factor 2</fullName>
    </submittedName>
</protein>
<dbReference type="InterPro" id="IPR050168">
    <property type="entry name" value="AAA_ATPase_domain"/>
</dbReference>
<dbReference type="PANTHER" id="PTHR23077:SF9">
    <property type="entry name" value="PEROXISOMAL ATPASE PEX6"/>
    <property type="match status" value="1"/>
</dbReference>